<name>H8GJA0_METAL</name>
<keyword evidence="2" id="KW-1185">Reference proteome</keyword>
<evidence type="ECO:0008006" key="3">
    <source>
        <dbReference type="Google" id="ProtNLM"/>
    </source>
</evidence>
<dbReference type="AlphaFoldDB" id="H8GJA0"/>
<evidence type="ECO:0000313" key="1">
    <source>
        <dbReference type="EMBL" id="EIC29090.1"/>
    </source>
</evidence>
<dbReference type="HOGENOM" id="CLU_3170091_0_0_6"/>
<gene>
    <name evidence="1" type="ORF">Metal_1290</name>
</gene>
<reference evidence="1 2" key="1">
    <citation type="journal article" date="2013" name="Genome Announc.">
        <title>Genome Sequence of the Obligate Gammaproteobacterial Methanotroph Methylomicrobium album Strain BG8.</title>
        <authorList>
            <person name="Kits K.D."/>
            <person name="Kalyuzhnaya M.G."/>
            <person name="Klotz M.G."/>
            <person name="Jetten M.S."/>
            <person name="Op den Camp H.J."/>
            <person name="Vuilleumier S."/>
            <person name="Bringel F."/>
            <person name="Dispirito A.A."/>
            <person name="Murrell J.C."/>
            <person name="Bruce D."/>
            <person name="Cheng J.F."/>
            <person name="Copeland A."/>
            <person name="Goodwin L."/>
            <person name="Hauser L."/>
            <person name="Lajus A."/>
            <person name="Land M.L."/>
            <person name="Lapidus A."/>
            <person name="Lucas S."/>
            <person name="Medigue C."/>
            <person name="Pitluck S."/>
            <person name="Woyke T."/>
            <person name="Zeytun A."/>
            <person name="Stein L.Y."/>
        </authorList>
    </citation>
    <scope>NUCLEOTIDE SEQUENCE [LARGE SCALE GENOMIC DNA]</scope>
    <source>
        <strain evidence="1 2">BG8</strain>
    </source>
</reference>
<sequence length="47" mass="4949">MSGIKYLPDTNVVIGLLKGREPAVNALKGINITDCGYRTVVGTISEA</sequence>
<evidence type="ECO:0000313" key="2">
    <source>
        <dbReference type="Proteomes" id="UP000005090"/>
    </source>
</evidence>
<dbReference type="STRING" id="686340.Metal_1290"/>
<organism evidence="1 2">
    <name type="scientific">Methylomicrobium album BG8</name>
    <dbReference type="NCBI Taxonomy" id="686340"/>
    <lineage>
        <taxon>Bacteria</taxon>
        <taxon>Pseudomonadati</taxon>
        <taxon>Pseudomonadota</taxon>
        <taxon>Gammaproteobacteria</taxon>
        <taxon>Methylococcales</taxon>
        <taxon>Methylococcaceae</taxon>
        <taxon>Methylomicrobium</taxon>
    </lineage>
</organism>
<protein>
    <recommendedName>
        <fullName evidence="3">PIN domain-containing protein</fullName>
    </recommendedName>
</protein>
<proteinExistence type="predicted"/>
<dbReference type="EMBL" id="CM001475">
    <property type="protein sequence ID" value="EIC29090.1"/>
    <property type="molecule type" value="Genomic_DNA"/>
</dbReference>
<dbReference type="Proteomes" id="UP000005090">
    <property type="component" value="Chromosome"/>
</dbReference>
<accession>H8GJA0</accession>